<dbReference type="InterPro" id="IPR050629">
    <property type="entry name" value="STE20/SPS1-PAK"/>
</dbReference>
<evidence type="ECO:0000313" key="14">
    <source>
        <dbReference type="Proteomes" id="UP000054304"/>
    </source>
</evidence>
<sequence length="497" mass="56317">MVTHELNSRESLSNDSETLEGVKPSQLYEIKECVGKGSFGDVYRAIEKQSGSVVAIKIINLEETQDDIEILAQEIYFLSELRAPFVTTYYKTFVEDVSMWIVMEYCGGGSCADLLKHLPEHRLPEQKVAFIVREVLYGLEYLHAQKKIHRDVKAANILVTDNGDIKLGDFGVSGQIMATLKRTTFVGTPYWMAPEIIAKRGNGYDEKADIWSLGITVMELLTGQPPYARHDPMKVLMNIPIRKPPRLHGRFTSPVRDFLALCLTKDPDARPNASELLSHRFISKLTWRGAGNLKKEVDLVQQLKARTNYLKEPRHCVTDKVYGTGVKKYLQTWNFDSSNRKVLRLQNSYSFQELKPPKLNSAILEQPSPRSDKSPISVLGSADVNTPITNITSPGMKDCRHEKDFDVSMGIHEGKAARKNVLQTSGKGLNYFKHVALYSFDKIFERARSDDTKNVVSRLRNLFEEAEKSQPGLSEAFVEEVYIRMEEIKSFIDNSSL</sequence>
<gene>
    <name evidence="13" type="ORF">LALA0_S11e00628g</name>
</gene>
<dbReference type="HOGENOM" id="CLU_000288_63_23_1"/>
<feature type="binding site" evidence="10">
    <location>
        <position position="57"/>
    </location>
    <ligand>
        <name>ATP</name>
        <dbReference type="ChEBI" id="CHEBI:30616"/>
    </ligand>
</feature>
<evidence type="ECO:0000256" key="4">
    <source>
        <dbReference type="ARBA" id="ARBA00022679"/>
    </source>
</evidence>
<feature type="region of interest" description="Disordered" evidence="11">
    <location>
        <begin position="1"/>
        <end position="20"/>
    </location>
</feature>
<comment type="similarity">
    <text evidence="1">Belongs to the protein kinase superfamily. STE Ser/Thr protein kinase family. STE20 subfamily.</text>
</comment>
<accession>A0A0C7NEZ4</accession>
<protein>
    <recommendedName>
        <fullName evidence="2">non-specific serine/threonine protein kinase</fullName>
        <ecNumber evidence="2">2.7.11.1</ecNumber>
    </recommendedName>
</protein>
<dbReference type="STRING" id="1245769.A0A0C7NEZ4"/>
<dbReference type="PROSITE" id="PS50011">
    <property type="entry name" value="PROTEIN_KINASE_DOM"/>
    <property type="match status" value="1"/>
</dbReference>
<dbReference type="EMBL" id="LN736370">
    <property type="protein sequence ID" value="CEP64283.1"/>
    <property type="molecule type" value="Genomic_DNA"/>
</dbReference>
<feature type="domain" description="Protein kinase" evidence="12">
    <location>
        <begin position="28"/>
        <end position="282"/>
    </location>
</feature>
<dbReference type="AlphaFoldDB" id="A0A0C7NEZ4"/>
<evidence type="ECO:0000256" key="10">
    <source>
        <dbReference type="PROSITE-ProRule" id="PRU10141"/>
    </source>
</evidence>
<dbReference type="RefSeq" id="XP_022630491.1">
    <property type="nucleotide sequence ID" value="XM_022775106.1"/>
</dbReference>
<evidence type="ECO:0000256" key="8">
    <source>
        <dbReference type="ARBA" id="ARBA00047899"/>
    </source>
</evidence>
<keyword evidence="7 10" id="KW-0067">ATP-binding</keyword>
<proteinExistence type="inferred from homology"/>
<dbReference type="SUPFAM" id="SSF56112">
    <property type="entry name" value="Protein kinase-like (PK-like)"/>
    <property type="match status" value="1"/>
</dbReference>
<dbReference type="Proteomes" id="UP000054304">
    <property type="component" value="Unassembled WGS sequence"/>
</dbReference>
<dbReference type="GO" id="GO:0005737">
    <property type="term" value="C:cytoplasm"/>
    <property type="evidence" value="ECO:0007669"/>
    <property type="project" value="TreeGrafter"/>
</dbReference>
<keyword evidence="4" id="KW-0808">Transferase</keyword>
<dbReference type="InterPro" id="IPR000719">
    <property type="entry name" value="Prot_kinase_dom"/>
</dbReference>
<dbReference type="GO" id="GO:0031505">
    <property type="term" value="P:fungal-type cell wall organization"/>
    <property type="evidence" value="ECO:0007669"/>
    <property type="project" value="UniProtKB-ARBA"/>
</dbReference>
<keyword evidence="14" id="KW-1185">Reference proteome</keyword>
<dbReference type="FunFam" id="1.10.510.10:FF:000499">
    <property type="entry name" value="Serine/threonine-protein kinase KIC1"/>
    <property type="match status" value="1"/>
</dbReference>
<evidence type="ECO:0000259" key="12">
    <source>
        <dbReference type="PROSITE" id="PS50011"/>
    </source>
</evidence>
<dbReference type="PANTHER" id="PTHR48012:SF10">
    <property type="entry name" value="FI20177P1"/>
    <property type="match status" value="1"/>
</dbReference>
<evidence type="ECO:0000313" key="13">
    <source>
        <dbReference type="EMBL" id="CEP64283.1"/>
    </source>
</evidence>
<evidence type="ECO:0000256" key="9">
    <source>
        <dbReference type="ARBA" id="ARBA00048679"/>
    </source>
</evidence>
<name>A0A0C7NEZ4_9SACH</name>
<comment type="catalytic activity">
    <reaction evidence="8">
        <text>L-threonyl-[protein] + ATP = O-phospho-L-threonyl-[protein] + ADP + H(+)</text>
        <dbReference type="Rhea" id="RHEA:46608"/>
        <dbReference type="Rhea" id="RHEA-COMP:11060"/>
        <dbReference type="Rhea" id="RHEA-COMP:11605"/>
        <dbReference type="ChEBI" id="CHEBI:15378"/>
        <dbReference type="ChEBI" id="CHEBI:30013"/>
        <dbReference type="ChEBI" id="CHEBI:30616"/>
        <dbReference type="ChEBI" id="CHEBI:61977"/>
        <dbReference type="ChEBI" id="CHEBI:456216"/>
        <dbReference type="EC" id="2.7.11.1"/>
    </reaction>
</comment>
<dbReference type="GeneID" id="34687831"/>
<dbReference type="InterPro" id="IPR046409">
    <property type="entry name" value="PDC10_dimerisation_sf"/>
</dbReference>
<organism evidence="13 14">
    <name type="scientific">Lachancea lanzarotensis</name>
    <dbReference type="NCBI Taxonomy" id="1245769"/>
    <lineage>
        <taxon>Eukaryota</taxon>
        <taxon>Fungi</taxon>
        <taxon>Dikarya</taxon>
        <taxon>Ascomycota</taxon>
        <taxon>Saccharomycotina</taxon>
        <taxon>Saccharomycetes</taxon>
        <taxon>Saccharomycetales</taxon>
        <taxon>Saccharomycetaceae</taxon>
        <taxon>Lachancea</taxon>
    </lineage>
</organism>
<reference evidence="13 14" key="1">
    <citation type="submission" date="2014-12" db="EMBL/GenBank/DDBJ databases">
        <authorList>
            <person name="Neuveglise Cecile"/>
        </authorList>
    </citation>
    <scope>NUCLEOTIDE SEQUENCE [LARGE SCALE GENOMIC DNA]</scope>
    <source>
        <strain evidence="13 14">CBS 12615</strain>
    </source>
</reference>
<dbReference type="SMART" id="SM00220">
    <property type="entry name" value="S_TKc"/>
    <property type="match status" value="1"/>
</dbReference>
<evidence type="ECO:0000256" key="2">
    <source>
        <dbReference type="ARBA" id="ARBA00012513"/>
    </source>
</evidence>
<evidence type="ECO:0000256" key="3">
    <source>
        <dbReference type="ARBA" id="ARBA00022527"/>
    </source>
</evidence>
<dbReference type="Gene3D" id="1.10.12.70">
    <property type="match status" value="1"/>
</dbReference>
<dbReference type="Gene3D" id="1.10.510.10">
    <property type="entry name" value="Transferase(Phosphotransferase) domain 1"/>
    <property type="match status" value="1"/>
</dbReference>
<dbReference type="InterPro" id="IPR011009">
    <property type="entry name" value="Kinase-like_dom_sf"/>
</dbReference>
<comment type="catalytic activity">
    <reaction evidence="9">
        <text>L-seryl-[protein] + ATP = O-phospho-L-seryl-[protein] + ADP + H(+)</text>
        <dbReference type="Rhea" id="RHEA:17989"/>
        <dbReference type="Rhea" id="RHEA-COMP:9863"/>
        <dbReference type="Rhea" id="RHEA-COMP:11604"/>
        <dbReference type="ChEBI" id="CHEBI:15378"/>
        <dbReference type="ChEBI" id="CHEBI:29999"/>
        <dbReference type="ChEBI" id="CHEBI:30616"/>
        <dbReference type="ChEBI" id="CHEBI:83421"/>
        <dbReference type="ChEBI" id="CHEBI:456216"/>
        <dbReference type="EC" id="2.7.11.1"/>
    </reaction>
</comment>
<dbReference type="GO" id="GO:0005524">
    <property type="term" value="F:ATP binding"/>
    <property type="evidence" value="ECO:0007669"/>
    <property type="project" value="UniProtKB-UniRule"/>
</dbReference>
<evidence type="ECO:0000256" key="7">
    <source>
        <dbReference type="ARBA" id="ARBA00022840"/>
    </source>
</evidence>
<dbReference type="InterPro" id="IPR001245">
    <property type="entry name" value="Ser-Thr/Tyr_kinase_cat_dom"/>
</dbReference>
<dbReference type="EC" id="2.7.11.1" evidence="2"/>
<keyword evidence="5 10" id="KW-0547">Nucleotide-binding</keyword>
<dbReference type="PROSITE" id="PS00107">
    <property type="entry name" value="PROTEIN_KINASE_ATP"/>
    <property type="match status" value="1"/>
</dbReference>
<evidence type="ECO:0000256" key="5">
    <source>
        <dbReference type="ARBA" id="ARBA00022741"/>
    </source>
</evidence>
<dbReference type="OrthoDB" id="248923at2759"/>
<dbReference type="PRINTS" id="PR00109">
    <property type="entry name" value="TYRKINASE"/>
</dbReference>
<dbReference type="Pfam" id="PF00069">
    <property type="entry name" value="Pkinase"/>
    <property type="match status" value="1"/>
</dbReference>
<keyword evidence="3" id="KW-0723">Serine/threonine-protein kinase</keyword>
<evidence type="ECO:0000256" key="11">
    <source>
        <dbReference type="SAM" id="MobiDB-lite"/>
    </source>
</evidence>
<evidence type="ECO:0000256" key="6">
    <source>
        <dbReference type="ARBA" id="ARBA00022777"/>
    </source>
</evidence>
<dbReference type="GO" id="GO:0004674">
    <property type="term" value="F:protein serine/threonine kinase activity"/>
    <property type="evidence" value="ECO:0007669"/>
    <property type="project" value="UniProtKB-KW"/>
</dbReference>
<dbReference type="PANTHER" id="PTHR48012">
    <property type="entry name" value="STERILE20-LIKE KINASE, ISOFORM B-RELATED"/>
    <property type="match status" value="1"/>
</dbReference>
<dbReference type="InterPro" id="IPR017441">
    <property type="entry name" value="Protein_kinase_ATP_BS"/>
</dbReference>
<evidence type="ECO:0000256" key="1">
    <source>
        <dbReference type="ARBA" id="ARBA00008874"/>
    </source>
</evidence>
<keyword evidence="6" id="KW-0418">Kinase</keyword>